<dbReference type="PROSITE" id="PS51343">
    <property type="entry name" value="PII_GLNB_DOM"/>
    <property type="match status" value="1"/>
</dbReference>
<proteinExistence type="predicted"/>
<feature type="non-terminal residue" evidence="1">
    <location>
        <position position="1"/>
    </location>
</feature>
<dbReference type="InterPro" id="IPR015867">
    <property type="entry name" value="N-reg_PII/ATP_PRibTrfase_C"/>
</dbReference>
<name>A0A3B0X2Z8_9ZZZZ</name>
<dbReference type="InterPro" id="IPR011322">
    <property type="entry name" value="N-reg_PII-like_a/b"/>
</dbReference>
<protein>
    <recommendedName>
        <fullName evidence="2">Nitrogen regulatory protein P-II</fullName>
    </recommendedName>
</protein>
<dbReference type="Gene3D" id="3.30.70.120">
    <property type="match status" value="1"/>
</dbReference>
<accession>A0A3B0X2Z8</accession>
<dbReference type="EMBL" id="UOFF01000361">
    <property type="protein sequence ID" value="VAW57237.1"/>
    <property type="molecule type" value="Genomic_DNA"/>
</dbReference>
<dbReference type="InterPro" id="IPR002187">
    <property type="entry name" value="N-reg_PII"/>
</dbReference>
<evidence type="ECO:0000313" key="1">
    <source>
        <dbReference type="EMBL" id="VAW57237.1"/>
    </source>
</evidence>
<sequence>TAIMDAAHTGREGDGIVAILPVESVYHIRTKEKCHYEV</sequence>
<gene>
    <name evidence="1" type="ORF">MNBD_GAMMA07-668</name>
</gene>
<dbReference type="GO" id="GO:0006808">
    <property type="term" value="P:regulation of nitrogen utilization"/>
    <property type="evidence" value="ECO:0007669"/>
    <property type="project" value="InterPro"/>
</dbReference>
<evidence type="ECO:0008006" key="2">
    <source>
        <dbReference type="Google" id="ProtNLM"/>
    </source>
</evidence>
<reference evidence="1" key="1">
    <citation type="submission" date="2018-06" db="EMBL/GenBank/DDBJ databases">
        <authorList>
            <person name="Zhirakovskaya E."/>
        </authorList>
    </citation>
    <scope>NUCLEOTIDE SEQUENCE</scope>
</reference>
<dbReference type="SUPFAM" id="SSF54913">
    <property type="entry name" value="GlnB-like"/>
    <property type="match status" value="1"/>
</dbReference>
<dbReference type="AlphaFoldDB" id="A0A3B0X2Z8"/>
<dbReference type="GO" id="GO:0030234">
    <property type="term" value="F:enzyme regulator activity"/>
    <property type="evidence" value="ECO:0007669"/>
    <property type="project" value="InterPro"/>
</dbReference>
<organism evidence="1">
    <name type="scientific">hydrothermal vent metagenome</name>
    <dbReference type="NCBI Taxonomy" id="652676"/>
    <lineage>
        <taxon>unclassified sequences</taxon>
        <taxon>metagenomes</taxon>
        <taxon>ecological metagenomes</taxon>
    </lineage>
</organism>